<dbReference type="Gene3D" id="3.40.50.1000">
    <property type="entry name" value="HAD superfamily/HAD-like"/>
    <property type="match status" value="1"/>
</dbReference>
<keyword evidence="2" id="KW-1185">Reference proteome</keyword>
<protein>
    <recommendedName>
        <fullName evidence="3">FCP1 homology domain-containing protein</fullName>
    </recommendedName>
</protein>
<dbReference type="InterPro" id="IPR036412">
    <property type="entry name" value="HAD-like_sf"/>
</dbReference>
<dbReference type="InterPro" id="IPR023214">
    <property type="entry name" value="HAD_sf"/>
</dbReference>
<evidence type="ECO:0000313" key="1">
    <source>
        <dbReference type="EMBL" id="PNS00480.1"/>
    </source>
</evidence>
<organism evidence="1 2">
    <name type="scientific">Petrotoga mexicana DSM 14811</name>
    <dbReference type="NCBI Taxonomy" id="1122954"/>
    <lineage>
        <taxon>Bacteria</taxon>
        <taxon>Thermotogati</taxon>
        <taxon>Thermotogota</taxon>
        <taxon>Thermotogae</taxon>
        <taxon>Petrotogales</taxon>
        <taxon>Petrotogaceae</taxon>
        <taxon>Petrotoga</taxon>
    </lineage>
</organism>
<sequence length="122" mass="14264">MVLKLSSLPKTWIIDLDGTILKHNGYKEGKDELLKGVKEFFNIIPTEDTIIILTSRETKYTDQTINFLKQNKIRYDHIIFDIPYGERILINDKKETGLITAYAINKERNSPFDINFEIDEDL</sequence>
<dbReference type="AlphaFoldDB" id="A0A2K1PCG7"/>
<comment type="caution">
    <text evidence="1">The sequence shown here is derived from an EMBL/GenBank/DDBJ whole genome shotgun (WGS) entry which is preliminary data.</text>
</comment>
<dbReference type="Proteomes" id="UP000236604">
    <property type="component" value="Unassembled WGS sequence"/>
</dbReference>
<accession>A0A2K1PCG7</accession>
<dbReference type="RefSeq" id="WP_103076643.1">
    <property type="nucleotide sequence ID" value="NZ_AZRN01000010.1"/>
</dbReference>
<evidence type="ECO:0000313" key="2">
    <source>
        <dbReference type="Proteomes" id="UP000236604"/>
    </source>
</evidence>
<dbReference type="SUPFAM" id="SSF56784">
    <property type="entry name" value="HAD-like"/>
    <property type="match status" value="1"/>
</dbReference>
<gene>
    <name evidence="1" type="ORF">X927_03205</name>
</gene>
<reference evidence="1 2" key="1">
    <citation type="submission" date="2013-12" db="EMBL/GenBank/DDBJ databases">
        <title>Comparative genomics of Petrotoga isolates.</title>
        <authorList>
            <person name="Nesbo C.L."/>
            <person name="Charchuk R."/>
            <person name="Chow K."/>
        </authorList>
    </citation>
    <scope>NUCLEOTIDE SEQUENCE [LARGE SCALE GENOMIC DNA]</scope>
    <source>
        <strain evidence="1 2">DSM 14811</strain>
    </source>
</reference>
<dbReference type="EMBL" id="AZRN01000010">
    <property type="protein sequence ID" value="PNS00480.1"/>
    <property type="molecule type" value="Genomic_DNA"/>
</dbReference>
<name>A0A2K1PCG7_9BACT</name>
<evidence type="ECO:0008006" key="3">
    <source>
        <dbReference type="Google" id="ProtNLM"/>
    </source>
</evidence>
<proteinExistence type="predicted"/>